<accession>A0ABD1VY51</accession>
<proteinExistence type="predicted"/>
<dbReference type="Proteomes" id="UP001604336">
    <property type="component" value="Unassembled WGS sequence"/>
</dbReference>
<organism evidence="2 3">
    <name type="scientific">Abeliophyllum distichum</name>
    <dbReference type="NCBI Taxonomy" id="126358"/>
    <lineage>
        <taxon>Eukaryota</taxon>
        <taxon>Viridiplantae</taxon>
        <taxon>Streptophyta</taxon>
        <taxon>Embryophyta</taxon>
        <taxon>Tracheophyta</taxon>
        <taxon>Spermatophyta</taxon>
        <taxon>Magnoliopsida</taxon>
        <taxon>eudicotyledons</taxon>
        <taxon>Gunneridae</taxon>
        <taxon>Pentapetalae</taxon>
        <taxon>asterids</taxon>
        <taxon>lamiids</taxon>
        <taxon>Lamiales</taxon>
        <taxon>Oleaceae</taxon>
        <taxon>Forsythieae</taxon>
        <taxon>Abeliophyllum</taxon>
    </lineage>
</organism>
<feature type="region of interest" description="Disordered" evidence="1">
    <location>
        <begin position="86"/>
        <end position="111"/>
    </location>
</feature>
<dbReference type="AlphaFoldDB" id="A0ABD1VY51"/>
<reference evidence="3" key="1">
    <citation type="submission" date="2024-07" db="EMBL/GenBank/DDBJ databases">
        <title>Two chromosome-level genome assemblies of Korean endemic species Abeliophyllum distichum and Forsythia ovata (Oleaceae).</title>
        <authorList>
            <person name="Jang H."/>
        </authorList>
    </citation>
    <scope>NUCLEOTIDE SEQUENCE [LARGE SCALE GENOMIC DNA]</scope>
</reference>
<evidence type="ECO:0000313" key="2">
    <source>
        <dbReference type="EMBL" id="KAL2542341.1"/>
    </source>
</evidence>
<protein>
    <submittedName>
        <fullName evidence="2">Uncharacterized protein</fullName>
    </submittedName>
</protein>
<name>A0ABD1VY51_9LAMI</name>
<evidence type="ECO:0000256" key="1">
    <source>
        <dbReference type="SAM" id="MobiDB-lite"/>
    </source>
</evidence>
<keyword evidence="3" id="KW-1185">Reference proteome</keyword>
<gene>
    <name evidence="2" type="ORF">Adt_03319</name>
</gene>
<sequence length="111" mass="12715">MQLVLRLNEQQVTFNVFKAIQYPSSSDSCFQIDIIEHEATNTFALENLLDLCKACIMHSQEENFDSPALEECARYLQGAERLERRNKYIDLGTTPPQQPPSIQKAPTLELK</sequence>
<dbReference type="EMBL" id="JBFOLK010000001">
    <property type="protein sequence ID" value="KAL2542341.1"/>
    <property type="molecule type" value="Genomic_DNA"/>
</dbReference>
<evidence type="ECO:0000313" key="3">
    <source>
        <dbReference type="Proteomes" id="UP001604336"/>
    </source>
</evidence>
<comment type="caution">
    <text evidence="2">The sequence shown here is derived from an EMBL/GenBank/DDBJ whole genome shotgun (WGS) entry which is preliminary data.</text>
</comment>